<feature type="compositionally biased region" description="Basic and acidic residues" evidence="1">
    <location>
        <begin position="13"/>
        <end position="22"/>
    </location>
</feature>
<dbReference type="EMBL" id="KQ030615">
    <property type="protein sequence ID" value="KJZ70630.1"/>
    <property type="molecule type" value="Genomic_DNA"/>
</dbReference>
<dbReference type="OrthoDB" id="5398572at2759"/>
<evidence type="ECO:0000313" key="2">
    <source>
        <dbReference type="EMBL" id="KJZ70630.1"/>
    </source>
</evidence>
<name>A0A0F7ZKK7_9HYPO</name>
<feature type="compositionally biased region" description="Basic and acidic residues" evidence="1">
    <location>
        <begin position="413"/>
        <end position="425"/>
    </location>
</feature>
<sequence>MASNFPAVGTMSSRERQIRERNASAAPAGGASPVSRPAERENQTALANARNLPKPGSLVRNPIPRRGAPVTKAFSVTNVSVRRDSDNSDSEDNGPQEEQESVLRHPRTSSSSQAGGSRRGNDDETKQKLMATFLPDLKDATDDLAASFAESDTESSVFSIILQARREDVVKNRNRFLASESTTSFLIDWEGSHALSRFVQTHPQAGDDLARINIVATRDHVLRIQSEEVVSRLDFLETLDAGFPRLFHAPGTQGGNPGILLEIRTRYAIELLGREPDKEANPREIIARVFCEHVDNADIDELLERGPYRRLSGREKHHEDAERCQERVMDLLRSLQEGGNFQPGDLEKRFPFPQLLEELDIWLTETLTSQDPTPEPGQASPTYSRMSSDEAESQEIARVGHSRPEPSMFQGRESIRQLEATRNRSAEATGRATSGPGAATASREPPRDWPQISSKDLLRDLPVSSSAPAGSQGLKRRPQVTQERDDDADDSDDFEEDRRSPKIIKIGQPQAWQAPRRSLQAPREPPSRIEKAPVAHVPASSMPSRPPMSSATAVAAPSSSGQFEHPRDQQAYRDKARNIKVDKLLRDEPLPPHFDRVVLGPKEKRKVMGCGKNPYRTEAEVDDDGRPFNTEYDPAVHGPVP</sequence>
<accession>A0A0F7ZKK7</accession>
<dbReference type="Proteomes" id="UP000054481">
    <property type="component" value="Unassembled WGS sequence"/>
</dbReference>
<dbReference type="AlphaFoldDB" id="A0A0F7ZKK7"/>
<evidence type="ECO:0000313" key="3">
    <source>
        <dbReference type="Proteomes" id="UP000054481"/>
    </source>
</evidence>
<feature type="region of interest" description="Disordered" evidence="1">
    <location>
        <begin position="366"/>
        <end position="571"/>
    </location>
</feature>
<feature type="compositionally biased region" description="Acidic residues" evidence="1">
    <location>
        <begin position="87"/>
        <end position="100"/>
    </location>
</feature>
<protein>
    <submittedName>
        <fullName evidence="2">Uncharacterized protein</fullName>
    </submittedName>
</protein>
<feature type="region of interest" description="Disordered" evidence="1">
    <location>
        <begin position="1"/>
        <end position="125"/>
    </location>
</feature>
<feature type="region of interest" description="Disordered" evidence="1">
    <location>
        <begin position="606"/>
        <end position="641"/>
    </location>
</feature>
<feature type="compositionally biased region" description="Low complexity" evidence="1">
    <location>
        <begin position="538"/>
        <end position="560"/>
    </location>
</feature>
<proteinExistence type="predicted"/>
<reference evidence="2 3" key="1">
    <citation type="journal article" date="2014" name="Genome Biol. Evol.">
        <title>Comparative genomics and transcriptomics analyses reveal divergent lifestyle features of nematode endoparasitic fungus Hirsutella minnesotensis.</title>
        <authorList>
            <person name="Lai Y."/>
            <person name="Liu K."/>
            <person name="Zhang X."/>
            <person name="Zhang X."/>
            <person name="Li K."/>
            <person name="Wang N."/>
            <person name="Shu C."/>
            <person name="Wu Y."/>
            <person name="Wang C."/>
            <person name="Bushley K.E."/>
            <person name="Xiang M."/>
            <person name="Liu X."/>
        </authorList>
    </citation>
    <scope>NUCLEOTIDE SEQUENCE [LARGE SCALE GENOMIC DNA]</scope>
    <source>
        <strain evidence="2 3">3608</strain>
    </source>
</reference>
<keyword evidence="3" id="KW-1185">Reference proteome</keyword>
<feature type="compositionally biased region" description="Acidic residues" evidence="1">
    <location>
        <begin position="484"/>
        <end position="495"/>
    </location>
</feature>
<gene>
    <name evidence="2" type="ORF">HIM_09985</name>
</gene>
<feature type="compositionally biased region" description="Low complexity" evidence="1">
    <location>
        <begin position="23"/>
        <end position="33"/>
    </location>
</feature>
<organism evidence="2 3">
    <name type="scientific">Hirsutella minnesotensis 3608</name>
    <dbReference type="NCBI Taxonomy" id="1043627"/>
    <lineage>
        <taxon>Eukaryota</taxon>
        <taxon>Fungi</taxon>
        <taxon>Dikarya</taxon>
        <taxon>Ascomycota</taxon>
        <taxon>Pezizomycotina</taxon>
        <taxon>Sordariomycetes</taxon>
        <taxon>Hypocreomycetidae</taxon>
        <taxon>Hypocreales</taxon>
        <taxon>Ophiocordycipitaceae</taxon>
        <taxon>Hirsutella</taxon>
    </lineage>
</organism>
<evidence type="ECO:0000256" key="1">
    <source>
        <dbReference type="SAM" id="MobiDB-lite"/>
    </source>
</evidence>